<reference evidence="1" key="1">
    <citation type="submission" date="2021-04" db="EMBL/GenBank/DDBJ databases">
        <authorList>
            <person name="Hornung B."/>
        </authorList>
    </citation>
    <scope>NUCLEOTIDE SEQUENCE</scope>
    <source>
        <strain evidence="1">G5G6</strain>
    </source>
</reference>
<dbReference type="AlphaFoldDB" id="A0A916N9F7"/>
<comment type="caution">
    <text evidence="1">The sequence shown here is derived from an EMBL/GenBank/DDBJ whole genome shotgun (WGS) entry which is preliminary data.</text>
</comment>
<keyword evidence="2" id="KW-1185">Reference proteome</keyword>
<evidence type="ECO:0000313" key="1">
    <source>
        <dbReference type="EMBL" id="CAG4884502.1"/>
    </source>
</evidence>
<accession>A0A916N9F7</accession>
<dbReference type="EMBL" id="CAJQUM010000001">
    <property type="protein sequence ID" value="CAG4884502.1"/>
    <property type="molecule type" value="Genomic_DNA"/>
</dbReference>
<gene>
    <name evidence="1" type="ORF">GTOL_12385</name>
</gene>
<organism evidence="1 2">
    <name type="scientific">Georgfuchsia toluolica</name>
    <dbReference type="NCBI Taxonomy" id="424218"/>
    <lineage>
        <taxon>Bacteria</taxon>
        <taxon>Pseudomonadati</taxon>
        <taxon>Pseudomonadota</taxon>
        <taxon>Betaproteobacteria</taxon>
        <taxon>Nitrosomonadales</taxon>
        <taxon>Sterolibacteriaceae</taxon>
        <taxon>Georgfuchsia</taxon>
    </lineage>
</organism>
<sequence>MAAIEAQVQADIGEIDQVIASAKSSCNQDIGALNQELDSALKTRGVDTASLEKLQKAEGEIGGAREVTESPIQ</sequence>
<evidence type="ECO:0000313" key="2">
    <source>
        <dbReference type="Proteomes" id="UP000742786"/>
    </source>
</evidence>
<dbReference type="Proteomes" id="UP000742786">
    <property type="component" value="Unassembled WGS sequence"/>
</dbReference>
<protein>
    <submittedName>
        <fullName evidence="1">Uncharacterized protein</fullName>
    </submittedName>
</protein>
<name>A0A916N9F7_9PROT</name>
<proteinExistence type="predicted"/>